<dbReference type="Gene3D" id="1.10.510.10">
    <property type="entry name" value="Transferase(Phosphotransferase) domain 1"/>
    <property type="match status" value="1"/>
</dbReference>
<gene>
    <name evidence="13" type="ORF">LUZ61_020638</name>
</gene>
<feature type="transmembrane region" description="Helical" evidence="11">
    <location>
        <begin position="198"/>
        <end position="219"/>
    </location>
</feature>
<evidence type="ECO:0000256" key="6">
    <source>
        <dbReference type="ARBA" id="ARBA00022777"/>
    </source>
</evidence>
<comment type="subcellular location">
    <subcellularLocation>
        <location evidence="1">Membrane</location>
        <topology evidence="1">Single-pass membrane protein</topology>
    </subcellularLocation>
</comment>
<evidence type="ECO:0000256" key="4">
    <source>
        <dbReference type="ARBA" id="ARBA00022729"/>
    </source>
</evidence>
<evidence type="ECO:0000313" key="13">
    <source>
        <dbReference type="EMBL" id="KAJ3691474.1"/>
    </source>
</evidence>
<feature type="transmembrane region" description="Helical" evidence="11">
    <location>
        <begin position="171"/>
        <end position="192"/>
    </location>
</feature>
<evidence type="ECO:0000256" key="3">
    <source>
        <dbReference type="ARBA" id="ARBA00022692"/>
    </source>
</evidence>
<evidence type="ECO:0000256" key="2">
    <source>
        <dbReference type="ARBA" id="ARBA00022679"/>
    </source>
</evidence>
<dbReference type="InterPro" id="IPR017441">
    <property type="entry name" value="Protein_kinase_ATP_BS"/>
</dbReference>
<comment type="caution">
    <text evidence="13">The sequence shown here is derived from an EMBL/GenBank/DDBJ whole genome shotgun (WGS) entry which is preliminary data.</text>
</comment>
<keyword evidence="8 11" id="KW-1133">Transmembrane helix</keyword>
<keyword evidence="7 10" id="KW-0067">ATP-binding</keyword>
<sequence>MAIHRIEIIISVAVVLSLAVIFILDSAKLISNYLGTSIFNTLIYFTVCYLYINRICALKWRILVAALSISLIAVIFSFHFFIKPWKWKFVSSQIYGIATVALEAFLLMNFTNDRRSTVLFTSFVADVVILFQNREDSDQFNQIFTVVLSIIVYIILSTFHVKQILDQRWKVAAIASAFVAVLVLGILLRFFWYDKEMLFIIIASINACISLVPWLWLMFVPKIKAWLKAYLEQETIQGEQYNLLEIPGLPTIFTIKDLEAATGNFQFQSLIGEGASGSVFKGTLADGTSIAVKRIKWQPSGEMEFRTEITIIASLQHVNLVRLLGYCLSTSGDHYLIYPFFENGSLDAWLFKDDTKRSQLTWVIRYNIAIDVAKALAYLHHECHQRILHLDIKPANILLDGNFRALLSDFGMSKLIGRDESTVMTRARGTVGYLAPEMLVPNAISTKSDVYSYGMVVLELVGGRRNFILAMDSDSRQRQSLYFPATVRERMMQDKLMEVVDESLVKNEVIREEEVAALARVGLWCIQENPMLRPSMTEVVEMLEGRKPVHVPPESSMFVMNLLESKPQSSISNRAQEDESALMSANNLSISFQSGR</sequence>
<keyword evidence="14" id="KW-1185">Reference proteome</keyword>
<evidence type="ECO:0000313" key="14">
    <source>
        <dbReference type="Proteomes" id="UP001210211"/>
    </source>
</evidence>
<dbReference type="AlphaFoldDB" id="A0AAD6EP02"/>
<feature type="transmembrane region" description="Helical" evidence="11">
    <location>
        <begin position="140"/>
        <end position="159"/>
    </location>
</feature>
<keyword evidence="4" id="KW-0732">Signal</keyword>
<dbReference type="PROSITE" id="PS00107">
    <property type="entry name" value="PROTEIN_KINASE_ATP"/>
    <property type="match status" value="1"/>
</dbReference>
<keyword evidence="6" id="KW-0418">Kinase</keyword>
<evidence type="ECO:0000259" key="12">
    <source>
        <dbReference type="PROSITE" id="PS50011"/>
    </source>
</evidence>
<dbReference type="SUPFAM" id="SSF56112">
    <property type="entry name" value="Protein kinase-like (PK-like)"/>
    <property type="match status" value="1"/>
</dbReference>
<dbReference type="InterPro" id="IPR000719">
    <property type="entry name" value="Prot_kinase_dom"/>
</dbReference>
<name>A0AAD6EP02_9POAL</name>
<dbReference type="PROSITE" id="PS00108">
    <property type="entry name" value="PROTEIN_KINASE_ST"/>
    <property type="match status" value="1"/>
</dbReference>
<dbReference type="Proteomes" id="UP001210211">
    <property type="component" value="Unassembled WGS sequence"/>
</dbReference>
<dbReference type="CDD" id="cd14066">
    <property type="entry name" value="STKc_IRAK"/>
    <property type="match status" value="1"/>
</dbReference>
<feature type="transmembrane region" description="Helical" evidence="11">
    <location>
        <begin position="7"/>
        <end position="24"/>
    </location>
</feature>
<dbReference type="PANTHER" id="PTHR47974">
    <property type="entry name" value="OS07G0415500 PROTEIN"/>
    <property type="match status" value="1"/>
</dbReference>
<feature type="transmembrane region" description="Helical" evidence="11">
    <location>
        <begin position="30"/>
        <end position="52"/>
    </location>
</feature>
<dbReference type="GO" id="GO:0016020">
    <property type="term" value="C:membrane"/>
    <property type="evidence" value="ECO:0007669"/>
    <property type="project" value="UniProtKB-SubCell"/>
</dbReference>
<accession>A0AAD6EP02</accession>
<dbReference type="SMART" id="SM00220">
    <property type="entry name" value="S_TKc"/>
    <property type="match status" value="1"/>
</dbReference>
<reference evidence="13 14" key="1">
    <citation type="journal article" date="2022" name="Cell">
        <title>Repeat-based holocentromeres influence genome architecture and karyotype evolution.</title>
        <authorList>
            <person name="Hofstatter P.G."/>
            <person name="Thangavel G."/>
            <person name="Lux T."/>
            <person name="Neumann P."/>
            <person name="Vondrak T."/>
            <person name="Novak P."/>
            <person name="Zhang M."/>
            <person name="Costa L."/>
            <person name="Castellani M."/>
            <person name="Scott A."/>
            <person name="Toegelov H."/>
            <person name="Fuchs J."/>
            <person name="Mata-Sucre Y."/>
            <person name="Dias Y."/>
            <person name="Vanzela A.L.L."/>
            <person name="Huettel B."/>
            <person name="Almeida C.C.S."/>
            <person name="Simkova H."/>
            <person name="Souza G."/>
            <person name="Pedrosa-Harand A."/>
            <person name="Macas J."/>
            <person name="Mayer K.F.X."/>
            <person name="Houben A."/>
            <person name="Marques A."/>
        </authorList>
    </citation>
    <scope>NUCLEOTIDE SEQUENCE [LARGE SCALE GENOMIC DNA]</scope>
    <source>
        <strain evidence="13">RhyTen1mFocal</strain>
    </source>
</reference>
<evidence type="ECO:0000256" key="1">
    <source>
        <dbReference type="ARBA" id="ARBA00004167"/>
    </source>
</evidence>
<keyword evidence="5 10" id="KW-0547">Nucleotide-binding</keyword>
<feature type="transmembrane region" description="Helical" evidence="11">
    <location>
        <begin position="64"/>
        <end position="82"/>
    </location>
</feature>
<dbReference type="GO" id="GO:0005524">
    <property type="term" value="F:ATP binding"/>
    <property type="evidence" value="ECO:0007669"/>
    <property type="project" value="UniProtKB-UniRule"/>
</dbReference>
<dbReference type="PROSITE" id="PS50011">
    <property type="entry name" value="PROTEIN_KINASE_DOM"/>
    <property type="match status" value="1"/>
</dbReference>
<evidence type="ECO:0000256" key="7">
    <source>
        <dbReference type="ARBA" id="ARBA00022840"/>
    </source>
</evidence>
<dbReference type="PANTHER" id="PTHR47974:SF9">
    <property type="entry name" value="RECEPTOR-LIKE SERINE_THREONINE-PROTEIN KINASE"/>
    <property type="match status" value="1"/>
</dbReference>
<dbReference type="InterPro" id="IPR011009">
    <property type="entry name" value="Kinase-like_dom_sf"/>
</dbReference>
<feature type="transmembrane region" description="Helical" evidence="11">
    <location>
        <begin position="94"/>
        <end position="110"/>
    </location>
</feature>
<evidence type="ECO:0000256" key="5">
    <source>
        <dbReference type="ARBA" id="ARBA00022741"/>
    </source>
</evidence>
<feature type="binding site" evidence="10">
    <location>
        <position position="293"/>
    </location>
    <ligand>
        <name>ATP</name>
        <dbReference type="ChEBI" id="CHEBI:30616"/>
    </ligand>
</feature>
<protein>
    <recommendedName>
        <fullName evidence="12">Protein kinase domain-containing protein</fullName>
    </recommendedName>
</protein>
<evidence type="ECO:0000256" key="8">
    <source>
        <dbReference type="ARBA" id="ARBA00022989"/>
    </source>
</evidence>
<feature type="domain" description="Protein kinase" evidence="12">
    <location>
        <begin position="265"/>
        <end position="532"/>
    </location>
</feature>
<dbReference type="InterPro" id="IPR008271">
    <property type="entry name" value="Ser/Thr_kinase_AS"/>
</dbReference>
<organism evidence="13 14">
    <name type="scientific">Rhynchospora tenuis</name>
    <dbReference type="NCBI Taxonomy" id="198213"/>
    <lineage>
        <taxon>Eukaryota</taxon>
        <taxon>Viridiplantae</taxon>
        <taxon>Streptophyta</taxon>
        <taxon>Embryophyta</taxon>
        <taxon>Tracheophyta</taxon>
        <taxon>Spermatophyta</taxon>
        <taxon>Magnoliopsida</taxon>
        <taxon>Liliopsida</taxon>
        <taxon>Poales</taxon>
        <taxon>Cyperaceae</taxon>
        <taxon>Cyperoideae</taxon>
        <taxon>Rhynchosporeae</taxon>
        <taxon>Rhynchospora</taxon>
    </lineage>
</organism>
<dbReference type="Gene3D" id="3.30.200.20">
    <property type="entry name" value="Phosphorylase Kinase, domain 1"/>
    <property type="match status" value="1"/>
</dbReference>
<dbReference type="FunFam" id="1.10.510.10:FF:000537">
    <property type="entry name" value="Putative receptor-like protein kinase"/>
    <property type="match status" value="1"/>
</dbReference>
<dbReference type="GO" id="GO:0004672">
    <property type="term" value="F:protein kinase activity"/>
    <property type="evidence" value="ECO:0007669"/>
    <property type="project" value="InterPro"/>
</dbReference>
<keyword evidence="2" id="KW-0808">Transferase</keyword>
<keyword evidence="9 11" id="KW-0472">Membrane</keyword>
<evidence type="ECO:0000256" key="9">
    <source>
        <dbReference type="ARBA" id="ARBA00023136"/>
    </source>
</evidence>
<evidence type="ECO:0000256" key="11">
    <source>
        <dbReference type="SAM" id="Phobius"/>
    </source>
</evidence>
<evidence type="ECO:0000256" key="10">
    <source>
        <dbReference type="PROSITE-ProRule" id="PRU10141"/>
    </source>
</evidence>
<keyword evidence="3 11" id="KW-0812">Transmembrane</keyword>
<dbReference type="EMBL" id="JAMRDG010000002">
    <property type="protein sequence ID" value="KAJ3691474.1"/>
    <property type="molecule type" value="Genomic_DNA"/>
</dbReference>
<proteinExistence type="predicted"/>
<dbReference type="Pfam" id="PF00069">
    <property type="entry name" value="Pkinase"/>
    <property type="match status" value="1"/>
</dbReference>